<dbReference type="InterPro" id="IPR036412">
    <property type="entry name" value="HAD-like_sf"/>
</dbReference>
<name>A0ABT0X3G4_9ACTN</name>
<dbReference type="Proteomes" id="UP001167160">
    <property type="component" value="Unassembled WGS sequence"/>
</dbReference>
<evidence type="ECO:0000259" key="1">
    <source>
        <dbReference type="Pfam" id="PF25109"/>
    </source>
</evidence>
<keyword evidence="3" id="KW-1185">Reference proteome</keyword>
<dbReference type="Pfam" id="PF25109">
    <property type="entry name" value="HAD_PNKP"/>
    <property type="match status" value="1"/>
</dbReference>
<dbReference type="EMBL" id="JAMQGM010000015">
    <property type="protein sequence ID" value="MCM2577090.1"/>
    <property type="molecule type" value="Genomic_DNA"/>
</dbReference>
<dbReference type="SUPFAM" id="SSF56784">
    <property type="entry name" value="HAD-like"/>
    <property type="match status" value="1"/>
</dbReference>
<feature type="domain" description="Polynucleotide kinase PNKP phosphatase" evidence="1">
    <location>
        <begin position="4"/>
        <end position="138"/>
    </location>
</feature>
<organism evidence="2 3">
    <name type="scientific">Streptomyces meridianus</name>
    <dbReference type="NCBI Taxonomy" id="2938945"/>
    <lineage>
        <taxon>Bacteria</taxon>
        <taxon>Bacillati</taxon>
        <taxon>Actinomycetota</taxon>
        <taxon>Actinomycetes</taxon>
        <taxon>Kitasatosporales</taxon>
        <taxon>Streptomycetaceae</taxon>
        <taxon>Streptomyces</taxon>
    </lineage>
</organism>
<dbReference type="RefSeq" id="WP_251411287.1">
    <property type="nucleotide sequence ID" value="NZ_JAMQGM010000015.1"/>
</dbReference>
<reference evidence="2" key="1">
    <citation type="journal article" date="2023" name="Int. J. Syst. Evol. Microbiol.">
        <title>Streptomyces meridianus sp. nov. isolated from brackish water of the Tagus estuary in Alcochete, Portugal.</title>
        <authorList>
            <person name="Santos J.D.N."/>
            <person name="Klimek D."/>
            <person name="Calusinska M."/>
            <person name="Lobo Da Cunha A."/>
            <person name="Catita J."/>
            <person name="Goncalves H."/>
            <person name="Gonzalez I."/>
            <person name="Reyes F."/>
            <person name="Lage O.M."/>
        </authorList>
    </citation>
    <scope>NUCLEOTIDE SEQUENCE</scope>
    <source>
        <strain evidence="2">MTZ3.1</strain>
    </source>
</reference>
<dbReference type="InterPro" id="IPR023214">
    <property type="entry name" value="HAD_sf"/>
</dbReference>
<comment type="caution">
    <text evidence="2">The sequence shown here is derived from an EMBL/GenBank/DDBJ whole genome shotgun (WGS) entry which is preliminary data.</text>
</comment>
<dbReference type="InterPro" id="IPR056782">
    <property type="entry name" value="HAD_PNKP"/>
</dbReference>
<protein>
    <recommendedName>
        <fullName evidence="1">Polynucleotide kinase PNKP phosphatase domain-containing protein</fullName>
    </recommendedName>
</protein>
<evidence type="ECO:0000313" key="3">
    <source>
        <dbReference type="Proteomes" id="UP001167160"/>
    </source>
</evidence>
<sequence>MRREAVIFDVDGTLCDVRGIRHLIDGPGSFHAFHTASVDCPPRPDVVEAAHAARASGRAVLIVTARSVRYRPHTAMWLALHAVPSDVLWMRARNDGRPDRAVKQDILRRIRTRFEPVHAYDDNPDILDLWRAEQIPVTVVPGWDGPPAGTSYRT</sequence>
<dbReference type="Gene3D" id="3.40.50.1000">
    <property type="entry name" value="HAD superfamily/HAD-like"/>
    <property type="match status" value="1"/>
</dbReference>
<accession>A0ABT0X3G4</accession>
<proteinExistence type="predicted"/>
<gene>
    <name evidence="2" type="ORF">M1E25_06925</name>
</gene>
<evidence type="ECO:0000313" key="2">
    <source>
        <dbReference type="EMBL" id="MCM2577090.1"/>
    </source>
</evidence>